<dbReference type="PROSITE" id="PS51097">
    <property type="entry name" value="PTS_EIIA_TYPE_5"/>
    <property type="match status" value="1"/>
</dbReference>
<dbReference type="Proteomes" id="UP000003175">
    <property type="component" value="Unassembled WGS sequence"/>
</dbReference>
<protein>
    <recommendedName>
        <fullName evidence="4">PTS EIIA type-1 domain-containing protein</fullName>
    </recommendedName>
</protein>
<accession>A0ABN0DRW3</accession>
<sequence>MKFYCEITSWGEEALLFLDDPNANFIIIFNNNAPAELAEFSVLHTPANYNADPAVGDTMIICDKAFNITAIGDEALHTLKELGHCTLSFKGGTTPERPGCIMLQGDAPLTKEDVKMGASIEVY</sequence>
<dbReference type="SUPFAM" id="SSF141530">
    <property type="entry name" value="PTSIIA/GutA-like"/>
    <property type="match status" value="1"/>
</dbReference>
<evidence type="ECO:0000313" key="2">
    <source>
        <dbReference type="EMBL" id="EHG25674.1"/>
    </source>
</evidence>
<dbReference type="GeneID" id="32475553"/>
<name>A0ABN0DRW3_9FIRM</name>
<proteinExistence type="predicted"/>
<evidence type="ECO:0000313" key="3">
    <source>
        <dbReference type="Proteomes" id="UP000003175"/>
    </source>
</evidence>
<reference evidence="2 3" key="1">
    <citation type="submission" date="2011-08" db="EMBL/GenBank/DDBJ databases">
        <title>The Genome Sequence of Selenomonas noxia F0398.</title>
        <authorList>
            <consortium name="The Broad Institute Genome Sequencing Platform"/>
            <person name="Earl A."/>
            <person name="Ward D."/>
            <person name="Feldgarden M."/>
            <person name="Gevers D."/>
            <person name="Izard J."/>
            <person name="Ganesan A."/>
            <person name="Blanton J.M."/>
            <person name="Baranova O.V."/>
            <person name="Tanner A.C."/>
            <person name="Dewhirst F.E."/>
            <person name="Young S.K."/>
            <person name="Zeng Q."/>
            <person name="Gargeya S."/>
            <person name="Fitzgerald M."/>
            <person name="Haas B."/>
            <person name="Abouelleil A."/>
            <person name="Alvarado L."/>
            <person name="Arachchi H.M."/>
            <person name="Berlin A."/>
            <person name="Brown A."/>
            <person name="Chapman S.B."/>
            <person name="Chen Z."/>
            <person name="Dunbar C."/>
            <person name="Freedman E."/>
            <person name="Gearin G."/>
            <person name="Gellesch M."/>
            <person name="Goldberg J."/>
            <person name="Griggs A."/>
            <person name="Gujja S."/>
            <person name="Heiman D."/>
            <person name="Howarth C."/>
            <person name="Larson L."/>
            <person name="Lui A."/>
            <person name="MacDonald P.J.P."/>
            <person name="Montmayeur A."/>
            <person name="Murphy C."/>
            <person name="Neiman D."/>
            <person name="Pearson M."/>
            <person name="Priest M."/>
            <person name="Roberts A."/>
            <person name="Saif S."/>
            <person name="Shea T."/>
            <person name="Shenoy N."/>
            <person name="Sisk P."/>
            <person name="Stolte C."/>
            <person name="Sykes S."/>
            <person name="Wortman J."/>
            <person name="Nusbaum C."/>
            <person name="Birren B."/>
        </authorList>
    </citation>
    <scope>NUCLEOTIDE SEQUENCE [LARGE SCALE GENOMIC DNA]</scope>
    <source>
        <strain evidence="2 3">F0398</strain>
    </source>
</reference>
<dbReference type="PANTHER" id="PTHR40398:SF1">
    <property type="entry name" value="PTS SYSTEM GLUCITOL_SORBITOL-SPECIFIC EIIA COMPONENT"/>
    <property type="match status" value="1"/>
</dbReference>
<keyword evidence="3" id="KW-1185">Reference proteome</keyword>
<gene>
    <name evidence="2" type="ORF">HMPREF9432_00175</name>
</gene>
<dbReference type="InterPro" id="IPR036665">
    <property type="entry name" value="PTS_IIA_glucitol/sorbitol_sf"/>
</dbReference>
<evidence type="ECO:0008006" key="4">
    <source>
        <dbReference type="Google" id="ProtNLM"/>
    </source>
</evidence>
<evidence type="ECO:0000256" key="1">
    <source>
        <dbReference type="PROSITE-ProRule" id="PRU00420"/>
    </source>
</evidence>
<dbReference type="Gene3D" id="2.40.33.40">
    <property type="entry name" value="Phosphotransferase system, glucitol/sorbitol-specific IIA component"/>
    <property type="match status" value="1"/>
</dbReference>
<organism evidence="2 3">
    <name type="scientific">Selenomonas noxia F0398</name>
    <dbReference type="NCBI Taxonomy" id="702437"/>
    <lineage>
        <taxon>Bacteria</taxon>
        <taxon>Bacillati</taxon>
        <taxon>Bacillota</taxon>
        <taxon>Negativicutes</taxon>
        <taxon>Selenomonadales</taxon>
        <taxon>Selenomonadaceae</taxon>
        <taxon>Selenomonas</taxon>
    </lineage>
</organism>
<dbReference type="Pfam" id="PF03829">
    <property type="entry name" value="PTSIIA_gutA"/>
    <property type="match status" value="1"/>
</dbReference>
<dbReference type="EMBL" id="ADGH01000003">
    <property type="protein sequence ID" value="EHG25674.1"/>
    <property type="molecule type" value="Genomic_DNA"/>
</dbReference>
<comment type="caution">
    <text evidence="2">The sequence shown here is derived from an EMBL/GenBank/DDBJ whole genome shotgun (WGS) entry which is preliminary data.</text>
</comment>
<dbReference type="PANTHER" id="PTHR40398">
    <property type="entry name" value="PTS SYSTEM GLUCITOL/SORBITOL-SPECIFIC EIIA COMPONENT"/>
    <property type="match status" value="1"/>
</dbReference>
<dbReference type="RefSeq" id="WP_006694549.1">
    <property type="nucleotide sequence ID" value="NZ_JH376857.1"/>
</dbReference>
<feature type="modified residue" description="Phosphohistidine; by HPr" evidence="1">
    <location>
        <position position="44"/>
    </location>
</feature>
<dbReference type="InterPro" id="IPR004716">
    <property type="entry name" value="PTS_IIA_glucitol/sorbitol-sp"/>
</dbReference>